<keyword evidence="3" id="KW-1185">Reference proteome</keyword>
<evidence type="ECO:0000313" key="3">
    <source>
        <dbReference type="Proteomes" id="UP000037460"/>
    </source>
</evidence>
<organism evidence="2 3">
    <name type="scientific">Chrysochromulina tobinii</name>
    <dbReference type="NCBI Taxonomy" id="1460289"/>
    <lineage>
        <taxon>Eukaryota</taxon>
        <taxon>Haptista</taxon>
        <taxon>Haptophyta</taxon>
        <taxon>Prymnesiophyceae</taxon>
        <taxon>Prymnesiales</taxon>
        <taxon>Chrysochromulinaceae</taxon>
        <taxon>Chrysochromulina</taxon>
    </lineage>
</organism>
<evidence type="ECO:0000313" key="2">
    <source>
        <dbReference type="EMBL" id="KOO32497.1"/>
    </source>
</evidence>
<accession>A0A0M0K1Q0</accession>
<sequence length="278" mass="30600">MSFFAEFIEGLDPVKRELRTKNRAARKIQRSFKNHSSKGEFEEKRGAAIFLQAAARRKRAQSLLEAKKNDLRIWAAMEIQDADALAAVGAAHAQLKSRYALWRRVLDSSFGSHCSPREIQSTPRAQDSHTPSTRDVDTGGSRDIVEEGDDGMVLPVTSSVSIELRGGPSGIISPLVDARTHWQVKVRLDCGSVPCRVSRLILSEDIRDAWAVDLAAEAFGPAELAALERLATVEHSFSPPAELLGSCSSVHVRLKMPRVRASGSLETEPPKLRVERVL</sequence>
<dbReference type="EMBL" id="JWZX01001759">
    <property type="protein sequence ID" value="KOO32497.1"/>
    <property type="molecule type" value="Genomic_DNA"/>
</dbReference>
<dbReference type="AlphaFoldDB" id="A0A0M0K1Q0"/>
<feature type="compositionally biased region" description="Polar residues" evidence="1">
    <location>
        <begin position="118"/>
        <end position="131"/>
    </location>
</feature>
<dbReference type="Proteomes" id="UP000037460">
    <property type="component" value="Unassembled WGS sequence"/>
</dbReference>
<comment type="caution">
    <text evidence="2">The sequence shown here is derived from an EMBL/GenBank/DDBJ whole genome shotgun (WGS) entry which is preliminary data.</text>
</comment>
<name>A0A0M0K1Q0_9EUKA</name>
<gene>
    <name evidence="2" type="ORF">Ctob_004817</name>
</gene>
<protein>
    <submittedName>
        <fullName evidence="2">Uncharacterized protein</fullName>
    </submittedName>
</protein>
<reference evidence="3" key="1">
    <citation type="journal article" date="2015" name="PLoS Genet.">
        <title>Genome Sequence and Transcriptome Analyses of Chrysochromulina tobin: Metabolic Tools for Enhanced Algal Fitness in the Prominent Order Prymnesiales (Haptophyceae).</title>
        <authorList>
            <person name="Hovde B.T."/>
            <person name="Deodato C.R."/>
            <person name="Hunsperger H.M."/>
            <person name="Ryken S.A."/>
            <person name="Yost W."/>
            <person name="Jha R.K."/>
            <person name="Patterson J."/>
            <person name="Monnat R.J. Jr."/>
            <person name="Barlow S.B."/>
            <person name="Starkenburg S.R."/>
            <person name="Cattolico R.A."/>
        </authorList>
    </citation>
    <scope>NUCLEOTIDE SEQUENCE</scope>
    <source>
        <strain evidence="3">CCMP291</strain>
    </source>
</reference>
<proteinExistence type="predicted"/>
<evidence type="ECO:0000256" key="1">
    <source>
        <dbReference type="SAM" id="MobiDB-lite"/>
    </source>
</evidence>
<feature type="region of interest" description="Disordered" evidence="1">
    <location>
        <begin position="113"/>
        <end position="143"/>
    </location>
</feature>